<sequence length="298" mass="34318">MLRVFNDTARYVDQGGGKRKGTFSIYLEPWHADVLEFLEFRKDHGNELHLLARNSIQIGSAGSGQEYGEEIAILDVANTECNEACKVVTQDKLPTSLLQSAQALQRVVREHLEAARKDNANMYLENVPNFSDLPVVGKVTMVKPLVLTKEELEKEFGGLEHFEQYVPKEILHRMLCSGACSHSRLLAYVWQCDLHVVLMLTDFVERKRLKADMYWDSRLNQDMDFNGVYVSLEHETQSSVHSRIIVRIFKVWKQDISKHAKESRVIQYFQLTSWPDHGVLQDFQVIAPMLEAMNNFTM</sequence>
<organism evidence="1 2">
    <name type="scientific">Peronosclerospora sorghi</name>
    <dbReference type="NCBI Taxonomy" id="230839"/>
    <lineage>
        <taxon>Eukaryota</taxon>
        <taxon>Sar</taxon>
        <taxon>Stramenopiles</taxon>
        <taxon>Oomycota</taxon>
        <taxon>Peronosporomycetes</taxon>
        <taxon>Peronosporales</taxon>
        <taxon>Peronosporaceae</taxon>
        <taxon>Peronosclerospora</taxon>
    </lineage>
</organism>
<reference evidence="1 2" key="1">
    <citation type="journal article" date="2022" name="bioRxiv">
        <title>The genome of the oomycete Peronosclerospora sorghi, a cosmopolitan pathogen of maize and sorghum, is inflated with dispersed pseudogenes.</title>
        <authorList>
            <person name="Fletcher K."/>
            <person name="Martin F."/>
            <person name="Isakeit T."/>
            <person name="Cavanaugh K."/>
            <person name="Magill C."/>
            <person name="Michelmore R."/>
        </authorList>
    </citation>
    <scope>NUCLEOTIDE SEQUENCE [LARGE SCALE GENOMIC DNA]</scope>
    <source>
        <strain evidence="1">P6</strain>
    </source>
</reference>
<dbReference type="Proteomes" id="UP001163321">
    <property type="component" value="Chromosome 13"/>
</dbReference>
<gene>
    <name evidence="1" type="ORF">PsorP6_012585</name>
</gene>
<comment type="caution">
    <text evidence="1">The sequence shown here is derived from an EMBL/GenBank/DDBJ whole genome shotgun (WGS) entry which is preliminary data.</text>
</comment>
<protein>
    <submittedName>
        <fullName evidence="1">Uncharacterized protein</fullName>
    </submittedName>
</protein>
<proteinExistence type="predicted"/>
<name>A0ACC0WHS9_9STRA</name>
<evidence type="ECO:0000313" key="1">
    <source>
        <dbReference type="EMBL" id="KAI9917271.1"/>
    </source>
</evidence>
<dbReference type="EMBL" id="CM047592">
    <property type="protein sequence ID" value="KAI9917271.1"/>
    <property type="molecule type" value="Genomic_DNA"/>
</dbReference>
<accession>A0ACC0WHS9</accession>
<evidence type="ECO:0000313" key="2">
    <source>
        <dbReference type="Proteomes" id="UP001163321"/>
    </source>
</evidence>
<keyword evidence="2" id="KW-1185">Reference proteome</keyword>